<keyword evidence="1" id="KW-0472">Membrane</keyword>
<evidence type="ECO:0000256" key="1">
    <source>
        <dbReference type="SAM" id="Phobius"/>
    </source>
</evidence>
<proteinExistence type="predicted"/>
<feature type="transmembrane region" description="Helical" evidence="1">
    <location>
        <begin position="189"/>
        <end position="206"/>
    </location>
</feature>
<organism evidence="2 3">
    <name type="scientific">Pichia inconspicua</name>
    <dbReference type="NCBI Taxonomy" id="52247"/>
    <lineage>
        <taxon>Eukaryota</taxon>
        <taxon>Fungi</taxon>
        <taxon>Dikarya</taxon>
        <taxon>Ascomycota</taxon>
        <taxon>Saccharomycotina</taxon>
        <taxon>Pichiomycetes</taxon>
        <taxon>Pichiales</taxon>
        <taxon>Pichiaceae</taxon>
        <taxon>Pichia</taxon>
    </lineage>
</organism>
<dbReference type="Proteomes" id="UP000307173">
    <property type="component" value="Unassembled WGS sequence"/>
</dbReference>
<accession>A0A4T0X344</accession>
<dbReference type="AlphaFoldDB" id="A0A4T0X344"/>
<feature type="transmembrane region" description="Helical" evidence="1">
    <location>
        <begin position="115"/>
        <end position="134"/>
    </location>
</feature>
<name>A0A4T0X344_9ASCO</name>
<evidence type="ECO:0000313" key="3">
    <source>
        <dbReference type="Proteomes" id="UP000307173"/>
    </source>
</evidence>
<protein>
    <submittedName>
        <fullName evidence="2">Uncharacterized protein</fullName>
    </submittedName>
</protein>
<keyword evidence="3" id="KW-1185">Reference proteome</keyword>
<dbReference type="EMBL" id="SELW01000262">
    <property type="protein sequence ID" value="TID29746.1"/>
    <property type="molecule type" value="Genomic_DNA"/>
</dbReference>
<keyword evidence="1" id="KW-0812">Transmembrane</keyword>
<dbReference type="OrthoDB" id="3998230at2759"/>
<gene>
    <name evidence="2" type="ORF">CANINC_001664</name>
</gene>
<reference evidence="2 3" key="1">
    <citation type="journal article" date="2019" name="Front. Genet.">
        <title>Whole-Genome Sequencing of the Opportunistic Yeast Pathogen Candida inconspicua Uncovers Its Hybrid Origin.</title>
        <authorList>
            <person name="Mixao V."/>
            <person name="Hansen A.P."/>
            <person name="Saus E."/>
            <person name="Boekhout T."/>
            <person name="Lass-Florl C."/>
            <person name="Gabaldon T."/>
        </authorList>
    </citation>
    <scope>NUCLEOTIDE SEQUENCE [LARGE SCALE GENOMIC DNA]</scope>
    <source>
        <strain evidence="2 3">CBS 180</strain>
    </source>
</reference>
<keyword evidence="1" id="KW-1133">Transmembrane helix</keyword>
<evidence type="ECO:0000313" key="2">
    <source>
        <dbReference type="EMBL" id="TID29746.1"/>
    </source>
</evidence>
<sequence>MQRINKFTNKLENLTRSPSPKRKIQINHVSRSNVKVRSHDDPNAKIINLQPLNEPENQKMKANAFEVVVENSSQNTHPMDEPLILGNGKKLYPENAVCNTTTISKNHDSNNTEELIVLLYNLTTFCFSILKSFWKMDLYFKISMSENSNLNVHIPTTLLTLGCIKVLFSLSGTSSSPTYVVNSSSSNRIGLLPILIVLGLGLYWFSRSKTIPIKSEKSSTIFDSSSNIMSNDDIHTLESDRTSISENSLWSMKDSSNMNYESDITPPLSRKNSFQSKLETKLYNQKPQVQKLKVIHRQEEKQKNKKLDVNLPIDFKSKSQLTFDEISKQRRYELLNAFH</sequence>
<comment type="caution">
    <text evidence="2">The sequence shown here is derived from an EMBL/GenBank/DDBJ whole genome shotgun (WGS) entry which is preliminary data.</text>
</comment>